<dbReference type="SUPFAM" id="SSF55811">
    <property type="entry name" value="Nudix"/>
    <property type="match status" value="1"/>
</dbReference>
<proteinExistence type="inferred from homology"/>
<name>A0A9D2C623_9FIRM</name>
<organism evidence="3 4">
    <name type="scientific">Candidatus Eisenbergiella pullistercoris</name>
    <dbReference type="NCBI Taxonomy" id="2838555"/>
    <lineage>
        <taxon>Bacteria</taxon>
        <taxon>Bacillati</taxon>
        <taxon>Bacillota</taxon>
        <taxon>Clostridia</taxon>
        <taxon>Lachnospirales</taxon>
        <taxon>Lachnospiraceae</taxon>
        <taxon>Eisenbergiella</taxon>
    </lineage>
</organism>
<dbReference type="InterPro" id="IPR000086">
    <property type="entry name" value="NUDIX_hydrolase_dom"/>
</dbReference>
<reference evidence="3" key="2">
    <citation type="submission" date="2021-04" db="EMBL/GenBank/DDBJ databases">
        <authorList>
            <person name="Gilroy R."/>
        </authorList>
    </citation>
    <scope>NUCLEOTIDE SEQUENCE</scope>
    <source>
        <strain evidence="3">ChiSxjej3B15-24422</strain>
    </source>
</reference>
<evidence type="ECO:0000313" key="3">
    <source>
        <dbReference type="EMBL" id="HIY60832.1"/>
    </source>
</evidence>
<dbReference type="EMBL" id="DXDD01000112">
    <property type="protein sequence ID" value="HIY60832.1"/>
    <property type="molecule type" value="Genomic_DNA"/>
</dbReference>
<evidence type="ECO:0000259" key="2">
    <source>
        <dbReference type="PROSITE" id="PS51462"/>
    </source>
</evidence>
<dbReference type="Gene3D" id="3.90.79.10">
    <property type="entry name" value="Nucleoside Triphosphate Pyrophosphohydrolase"/>
    <property type="match status" value="1"/>
</dbReference>
<comment type="similarity">
    <text evidence="1">Belongs to the Nudix hydrolase family.</text>
</comment>
<dbReference type="InterPro" id="IPR015797">
    <property type="entry name" value="NUDIX_hydrolase-like_dom_sf"/>
</dbReference>
<evidence type="ECO:0000313" key="4">
    <source>
        <dbReference type="Proteomes" id="UP000824007"/>
    </source>
</evidence>
<evidence type="ECO:0000256" key="1">
    <source>
        <dbReference type="ARBA" id="ARBA00005582"/>
    </source>
</evidence>
<feature type="domain" description="Nudix hydrolase" evidence="2">
    <location>
        <begin position="1"/>
        <end position="139"/>
    </location>
</feature>
<dbReference type="AlphaFoldDB" id="A0A9D2C623"/>
<accession>A0A9D2C623</accession>
<dbReference type="PANTHER" id="PTHR43736:SF1">
    <property type="entry name" value="DIHYDRONEOPTERIN TRIPHOSPHATE DIPHOSPHATASE"/>
    <property type="match status" value="1"/>
</dbReference>
<gene>
    <name evidence="3" type="ORF">H9831_09165</name>
</gene>
<dbReference type="PROSITE" id="PS51462">
    <property type="entry name" value="NUDIX"/>
    <property type="match status" value="1"/>
</dbReference>
<dbReference type="Proteomes" id="UP000824007">
    <property type="component" value="Unassembled WGS sequence"/>
</dbReference>
<dbReference type="Pfam" id="PF00293">
    <property type="entry name" value="NUDIX"/>
    <property type="match status" value="1"/>
</dbReference>
<protein>
    <submittedName>
        <fullName evidence="3">NUDIX domain-containing protein</fullName>
    </submittedName>
</protein>
<dbReference type="CDD" id="cd02883">
    <property type="entry name" value="NUDIX_Hydrolase"/>
    <property type="match status" value="1"/>
</dbReference>
<comment type="caution">
    <text evidence="3">The sequence shown here is derived from an EMBL/GenBank/DDBJ whole genome shotgun (WGS) entry which is preliminary data.</text>
</comment>
<sequence length="143" mass="16353">MKMDSNVILVFDREKKNILMCRRKKPPYQGLLNLVGGKVEPGEEREHAAYRELREETAITREDITLDNIVNFTYPHKSDGTEAYILECYAGVLKRDVDIRGDENELLWISAGEDFTDSSRFAGVGNIAHMVKYALEEILTDRA</sequence>
<reference evidence="3" key="1">
    <citation type="journal article" date="2021" name="PeerJ">
        <title>Extensive microbial diversity within the chicken gut microbiome revealed by metagenomics and culture.</title>
        <authorList>
            <person name="Gilroy R."/>
            <person name="Ravi A."/>
            <person name="Getino M."/>
            <person name="Pursley I."/>
            <person name="Horton D.L."/>
            <person name="Alikhan N.F."/>
            <person name="Baker D."/>
            <person name="Gharbi K."/>
            <person name="Hall N."/>
            <person name="Watson M."/>
            <person name="Adriaenssens E.M."/>
            <person name="Foster-Nyarko E."/>
            <person name="Jarju S."/>
            <person name="Secka A."/>
            <person name="Antonio M."/>
            <person name="Oren A."/>
            <person name="Chaudhuri R.R."/>
            <person name="La Ragione R."/>
            <person name="Hildebrand F."/>
            <person name="Pallen M.J."/>
        </authorList>
    </citation>
    <scope>NUCLEOTIDE SEQUENCE</scope>
    <source>
        <strain evidence="3">ChiSxjej3B15-24422</strain>
    </source>
</reference>
<dbReference type="PANTHER" id="PTHR43736">
    <property type="entry name" value="ADP-RIBOSE PYROPHOSPHATASE"/>
    <property type="match status" value="1"/>
</dbReference>